<reference evidence="1" key="1">
    <citation type="submission" date="2022-07" db="EMBL/GenBank/DDBJ databases">
        <title>Phylogenomic reconstructions and comparative analyses of Kickxellomycotina fungi.</title>
        <authorList>
            <person name="Reynolds N.K."/>
            <person name="Stajich J.E."/>
            <person name="Barry K."/>
            <person name="Grigoriev I.V."/>
            <person name="Crous P."/>
            <person name="Smith M.E."/>
        </authorList>
    </citation>
    <scope>NUCLEOTIDE SEQUENCE</scope>
    <source>
        <strain evidence="1">NRRL 5244</strain>
    </source>
</reference>
<name>A0ACC1J5L4_9FUNG</name>
<evidence type="ECO:0000313" key="2">
    <source>
        <dbReference type="Proteomes" id="UP001150603"/>
    </source>
</evidence>
<comment type="caution">
    <text evidence="1">The sequence shown here is derived from an EMBL/GenBank/DDBJ whole genome shotgun (WGS) entry which is preliminary data.</text>
</comment>
<dbReference type="EMBL" id="JANBPW010003232">
    <property type="protein sequence ID" value="KAJ1938273.1"/>
    <property type="molecule type" value="Genomic_DNA"/>
</dbReference>
<dbReference type="Proteomes" id="UP001150603">
    <property type="component" value="Unassembled WGS sequence"/>
</dbReference>
<accession>A0ACC1J5L4</accession>
<keyword evidence="2" id="KW-1185">Reference proteome</keyword>
<gene>
    <name evidence="1" type="ORF">FBU59_004490</name>
</gene>
<organism evidence="1 2">
    <name type="scientific">Linderina macrospora</name>
    <dbReference type="NCBI Taxonomy" id="4868"/>
    <lineage>
        <taxon>Eukaryota</taxon>
        <taxon>Fungi</taxon>
        <taxon>Fungi incertae sedis</taxon>
        <taxon>Zoopagomycota</taxon>
        <taxon>Kickxellomycotina</taxon>
        <taxon>Kickxellomycetes</taxon>
        <taxon>Kickxellales</taxon>
        <taxon>Kickxellaceae</taxon>
        <taxon>Linderina</taxon>
    </lineage>
</organism>
<sequence length="282" mass="30346">MFLEGDDFVVYNDLYLSGTPENIVVGCISLNWLDGTRLYLRTVTFFCGEINFHAVTYDPLTINAESMERARTRRFCFSGDDGTAQTTLAQIQQAIDTSPDELSSVLEAQHQPARQNSAPQTSIQACLVLDSVSQLRESMPLGPNVIFATQSIEHIIGVEAIDLQGSPFLSAVAAGDITAASGFLQNIATNNAIAFVTIRMAYGLLSGTSSGHQRLVQVEIMGAGYDDGAILLCQAVQQRRLGDTRLAAVNGDDHGYLSLEELLSTDAETSGVDSGWGDNQLS</sequence>
<protein>
    <submittedName>
        <fullName evidence="1">Uncharacterized protein</fullName>
    </submittedName>
</protein>
<evidence type="ECO:0000313" key="1">
    <source>
        <dbReference type="EMBL" id="KAJ1938273.1"/>
    </source>
</evidence>
<proteinExistence type="predicted"/>